<accession>A0ACC3CEF6</accession>
<protein>
    <submittedName>
        <fullName evidence="1">Uncharacterized protein</fullName>
    </submittedName>
</protein>
<dbReference type="Proteomes" id="UP000798662">
    <property type="component" value="Chromosome 3"/>
</dbReference>
<evidence type="ECO:0000313" key="1">
    <source>
        <dbReference type="EMBL" id="KAK1868562.1"/>
    </source>
</evidence>
<reference evidence="1" key="1">
    <citation type="submission" date="2019-11" db="EMBL/GenBank/DDBJ databases">
        <title>Nori genome reveals adaptations in red seaweeds to the harsh intertidal environment.</title>
        <authorList>
            <person name="Wang D."/>
            <person name="Mao Y."/>
        </authorList>
    </citation>
    <scope>NUCLEOTIDE SEQUENCE</scope>
    <source>
        <tissue evidence="1">Gametophyte</tissue>
    </source>
</reference>
<gene>
    <name evidence="1" type="ORF">I4F81_011047</name>
</gene>
<proteinExistence type="predicted"/>
<evidence type="ECO:0000313" key="2">
    <source>
        <dbReference type="Proteomes" id="UP000798662"/>
    </source>
</evidence>
<organism evidence="1 2">
    <name type="scientific">Pyropia yezoensis</name>
    <name type="common">Susabi-nori</name>
    <name type="synonym">Porphyra yezoensis</name>
    <dbReference type="NCBI Taxonomy" id="2788"/>
    <lineage>
        <taxon>Eukaryota</taxon>
        <taxon>Rhodophyta</taxon>
        <taxon>Bangiophyceae</taxon>
        <taxon>Bangiales</taxon>
        <taxon>Bangiaceae</taxon>
        <taxon>Pyropia</taxon>
    </lineage>
</organism>
<comment type="caution">
    <text evidence="1">The sequence shown here is derived from an EMBL/GenBank/DDBJ whole genome shotgun (WGS) entry which is preliminary data.</text>
</comment>
<name>A0ACC3CEF6_PYRYE</name>
<keyword evidence="2" id="KW-1185">Reference proteome</keyword>
<sequence>MAPPMPRLRQPTPTRVVVGTPRMARVAKAAAVLSAVALVTCWPCLGATVSRSSQMSVTLSVRSFVAADVGGVFSRILPTTDAGNSCPSSISHVTLPASADGEVTVAHSTILMDKVRCSSVGPLELVPETEVTEADVRLLLGDFNNDITVSDIDSLKNQIKRVLRGVETTPRTCGTRIIPTGTTVVFFSEDEDITFKDLLLGKEYKYMALGNSAEKLGCLYRSAPERLPEVSPPALPSATPASVTPGGGSQNQNSGDPTATPTPSPTETKDDGEGSCFPASARVTLESGESTSVGDLIVGSRVRVAHGSSVASSTVSHSDVFVFSHRLTVPDVTYTFVNVTSTAGASILLTPDHYLHLYGASATAPSLITARSVKPGTALVAADGSRAVVASVSTAIAAGLVNPHTLSGHLIVDGFQVSSYTAALHPSLAAAALAPLRWAYRLVGGRIDVTGGLLHGGARWAVRAGWLPRGPLRLERQ</sequence>
<dbReference type="EMBL" id="CM020620">
    <property type="protein sequence ID" value="KAK1868562.1"/>
    <property type="molecule type" value="Genomic_DNA"/>
</dbReference>